<dbReference type="InterPro" id="IPR037066">
    <property type="entry name" value="Plug_dom_sf"/>
</dbReference>
<reference evidence="13 14" key="1">
    <citation type="submission" date="2016-10" db="EMBL/GenBank/DDBJ databases">
        <authorList>
            <person name="de Groot N.N."/>
        </authorList>
    </citation>
    <scope>NUCLEOTIDE SEQUENCE [LARGE SCALE GENOMIC DNA]</scope>
    <source>
        <strain evidence="13 14">47C3B</strain>
    </source>
</reference>
<evidence type="ECO:0000256" key="6">
    <source>
        <dbReference type="ARBA" id="ARBA00023136"/>
    </source>
</evidence>
<keyword evidence="2 8" id="KW-0813">Transport</keyword>
<dbReference type="PROSITE" id="PS52016">
    <property type="entry name" value="TONB_DEPENDENT_REC_3"/>
    <property type="match status" value="1"/>
</dbReference>
<feature type="signal peptide" evidence="10">
    <location>
        <begin position="1"/>
        <end position="25"/>
    </location>
</feature>
<keyword evidence="4 8" id="KW-0812">Transmembrane</keyword>
<keyword evidence="10" id="KW-0732">Signal</keyword>
<dbReference type="STRING" id="1391627.SAMN05216464_106293"/>
<feature type="chain" id="PRO_5011649194" evidence="10">
    <location>
        <begin position="26"/>
        <end position="1047"/>
    </location>
</feature>
<evidence type="ECO:0000256" key="4">
    <source>
        <dbReference type="ARBA" id="ARBA00022692"/>
    </source>
</evidence>
<evidence type="ECO:0000313" key="14">
    <source>
        <dbReference type="Proteomes" id="UP000199072"/>
    </source>
</evidence>
<dbReference type="InterPro" id="IPR000531">
    <property type="entry name" value="Beta-barrel_TonB"/>
</dbReference>
<organism evidence="13 14">
    <name type="scientific">Mucilaginibacter pineti</name>
    <dbReference type="NCBI Taxonomy" id="1391627"/>
    <lineage>
        <taxon>Bacteria</taxon>
        <taxon>Pseudomonadati</taxon>
        <taxon>Bacteroidota</taxon>
        <taxon>Sphingobacteriia</taxon>
        <taxon>Sphingobacteriales</taxon>
        <taxon>Sphingobacteriaceae</taxon>
        <taxon>Mucilaginibacter</taxon>
    </lineage>
</organism>
<evidence type="ECO:0000256" key="2">
    <source>
        <dbReference type="ARBA" id="ARBA00022448"/>
    </source>
</evidence>
<keyword evidence="3 8" id="KW-1134">Transmembrane beta strand</keyword>
<comment type="subcellular location">
    <subcellularLocation>
        <location evidence="1 8">Cell outer membrane</location>
        <topology evidence="1 8">Multi-pass membrane protein</topology>
    </subcellularLocation>
</comment>
<gene>
    <name evidence="13" type="ORF">SAMN05216464_106293</name>
</gene>
<evidence type="ECO:0000259" key="11">
    <source>
        <dbReference type="Pfam" id="PF00593"/>
    </source>
</evidence>
<dbReference type="Pfam" id="PF00593">
    <property type="entry name" value="TonB_dep_Rec_b-barrel"/>
    <property type="match status" value="1"/>
</dbReference>
<evidence type="ECO:0000256" key="9">
    <source>
        <dbReference type="RuleBase" id="RU003357"/>
    </source>
</evidence>
<proteinExistence type="inferred from homology"/>
<accession>A0A1G7D9L6</accession>
<dbReference type="OrthoDB" id="778172at2"/>
<keyword evidence="7 8" id="KW-0998">Cell outer membrane</keyword>
<evidence type="ECO:0000256" key="7">
    <source>
        <dbReference type="ARBA" id="ARBA00023237"/>
    </source>
</evidence>
<dbReference type="NCBIfam" id="TIGR04056">
    <property type="entry name" value="OMP_RagA_SusC"/>
    <property type="match status" value="1"/>
</dbReference>
<evidence type="ECO:0000256" key="3">
    <source>
        <dbReference type="ARBA" id="ARBA00022452"/>
    </source>
</evidence>
<name>A0A1G7D9L6_9SPHI</name>
<dbReference type="Gene3D" id="2.170.130.10">
    <property type="entry name" value="TonB-dependent receptor, plug domain"/>
    <property type="match status" value="1"/>
</dbReference>
<comment type="similarity">
    <text evidence="8 9">Belongs to the TonB-dependent receptor family.</text>
</comment>
<feature type="domain" description="TonB-dependent receptor plug" evidence="12">
    <location>
        <begin position="118"/>
        <end position="223"/>
    </location>
</feature>
<dbReference type="Pfam" id="PF07715">
    <property type="entry name" value="Plug"/>
    <property type="match status" value="1"/>
</dbReference>
<dbReference type="SUPFAM" id="SSF56935">
    <property type="entry name" value="Porins"/>
    <property type="match status" value="1"/>
</dbReference>
<dbReference type="InterPro" id="IPR036942">
    <property type="entry name" value="Beta-barrel_TonB_sf"/>
</dbReference>
<sequence length="1047" mass="113542">MYKKQLLQKLLFCPLFLLLSLASYAQVSVSGKITDGQGAPLPGVNITISGTTKGTISNAKGDYTIAVDNSTAKLVFSMLGYVKQEITVGSQTSINVTLLEDQRQLNEVVVVGYGTQKRKDITGSIASIKGDIFKNQPITNPTEALQGRVAGVDIVKNSSAPDATPTIIIRGVASLHQPNPLYIVDGVRVPDGNNINVQDIASIDVLKDAAAAAIYGSAAAGGVILITTKKGNSDKPVINFSARYGITKPKLIKLLDKNDFIKLQNILHPTYFNEANGTPKAGIDTLANTDWVKALYGDAYEQNYNLSISGSSPIVNYLLSGFYNDQKGIYIKNYSNIAGLRINTDYKLSSFLKVGEQIAFSQRKTSPPVGSEAQLHNAPFRTLPIIPVYDKYGQFGIVPQGYGQVSQFGGPNPVGTAHFADAQNFKNNLQTNFYAEIKLPLNLSFRSNFSYNYYLENQDYFQDKFSIGKVGIGTNSLTKSEIQSTQLLTNYVLTYDQSYGKHHLNVIAGFEQIINKYNNITGIESSVGLPGYSFVQTSGSNLTLNGHYDPNGLIKSEFARLNYNFNGKYYISGSVRQDENFTTFGPDRQKGTFPAVSAGWNISEEGFFKAIPVINLLKLRGSYGSLGNSNIGQYSFVSTYSQFLASQGIASGAQNFSPGGPLVIANSINAVPNPALHWETVTETNIGLDGEAFNGKLYFTLEYFNKNTKDMLYGIPLSVSSGFTQPFLANVGRVNNRGIDIMVGFKNQSANGFGYDISATAGFNKNKVTKLDGVATSSIQDGFNYYSFGDAGFSATPNQSLTITKAGLPFGSFYGYKVLGIFKTDAEAANQKVDGHVARAGDLHYQDLTGDGNITDADRQVLGNPNPKLVYGLNMRFNYKGFDVAMLFNGVAGVQLYNGVKAYTQFPFSDGNTTSQIFGASFLGSNGLTSQPRIGVIDNTGITATDQNKNYSSVNSYFVESGNYLKLKNLQIGYSFPAQMLSHIKVKGARIFVMANNVFTITKYTGLDPELGFASSPTGYGVTTRGIDQVSQYPQARIYSAGLDLTF</sequence>
<evidence type="ECO:0000256" key="5">
    <source>
        <dbReference type="ARBA" id="ARBA00023077"/>
    </source>
</evidence>
<dbReference type="Gene3D" id="2.60.40.1120">
    <property type="entry name" value="Carboxypeptidase-like, regulatory domain"/>
    <property type="match status" value="1"/>
</dbReference>
<protein>
    <submittedName>
        <fullName evidence="13">TonB-linked outer membrane protein, SusC/RagA family</fullName>
    </submittedName>
</protein>
<dbReference type="InterPro" id="IPR039426">
    <property type="entry name" value="TonB-dep_rcpt-like"/>
</dbReference>
<dbReference type="SUPFAM" id="SSF49464">
    <property type="entry name" value="Carboxypeptidase regulatory domain-like"/>
    <property type="match status" value="1"/>
</dbReference>
<keyword evidence="14" id="KW-1185">Reference proteome</keyword>
<dbReference type="GO" id="GO:0009279">
    <property type="term" value="C:cell outer membrane"/>
    <property type="evidence" value="ECO:0007669"/>
    <property type="project" value="UniProtKB-SubCell"/>
</dbReference>
<evidence type="ECO:0000313" key="13">
    <source>
        <dbReference type="EMBL" id="SDE48203.1"/>
    </source>
</evidence>
<evidence type="ECO:0000259" key="12">
    <source>
        <dbReference type="Pfam" id="PF07715"/>
    </source>
</evidence>
<evidence type="ECO:0000256" key="8">
    <source>
        <dbReference type="PROSITE-ProRule" id="PRU01360"/>
    </source>
</evidence>
<dbReference type="InterPro" id="IPR008969">
    <property type="entry name" value="CarboxyPept-like_regulatory"/>
</dbReference>
<dbReference type="AlphaFoldDB" id="A0A1G7D9L6"/>
<evidence type="ECO:0000256" key="1">
    <source>
        <dbReference type="ARBA" id="ARBA00004571"/>
    </source>
</evidence>
<dbReference type="Gene3D" id="2.40.170.20">
    <property type="entry name" value="TonB-dependent receptor, beta-barrel domain"/>
    <property type="match status" value="1"/>
</dbReference>
<feature type="domain" description="TonB-dependent receptor-like beta-barrel" evidence="11">
    <location>
        <begin position="392"/>
        <end position="805"/>
    </location>
</feature>
<evidence type="ECO:0000256" key="10">
    <source>
        <dbReference type="SAM" id="SignalP"/>
    </source>
</evidence>
<dbReference type="InterPro" id="IPR023997">
    <property type="entry name" value="TonB-dep_OMP_SusC/RagA_CS"/>
</dbReference>
<dbReference type="NCBIfam" id="TIGR04057">
    <property type="entry name" value="SusC_RagA_signa"/>
    <property type="match status" value="1"/>
</dbReference>
<dbReference type="InterPro" id="IPR023996">
    <property type="entry name" value="TonB-dep_OMP_SusC/RagA"/>
</dbReference>
<dbReference type="Proteomes" id="UP000199072">
    <property type="component" value="Unassembled WGS sequence"/>
</dbReference>
<dbReference type="Pfam" id="PF13715">
    <property type="entry name" value="CarbopepD_reg_2"/>
    <property type="match status" value="1"/>
</dbReference>
<dbReference type="RefSeq" id="WP_091150192.1">
    <property type="nucleotide sequence ID" value="NZ_FNAI01000006.1"/>
</dbReference>
<dbReference type="InterPro" id="IPR012910">
    <property type="entry name" value="Plug_dom"/>
</dbReference>
<keyword evidence="6 8" id="KW-0472">Membrane</keyword>
<keyword evidence="5 9" id="KW-0798">TonB box</keyword>
<dbReference type="EMBL" id="FNAI01000006">
    <property type="protein sequence ID" value="SDE48203.1"/>
    <property type="molecule type" value="Genomic_DNA"/>
</dbReference>